<evidence type="ECO:0000313" key="2">
    <source>
        <dbReference type="Proteomes" id="UP000095283"/>
    </source>
</evidence>
<keyword evidence="2" id="KW-1185">Reference proteome</keyword>
<protein>
    <submittedName>
        <fullName evidence="3">Secreted protein</fullName>
    </submittedName>
</protein>
<keyword evidence="1" id="KW-1133">Transmembrane helix</keyword>
<evidence type="ECO:0000313" key="3">
    <source>
        <dbReference type="WBParaSite" id="Hba_14723"/>
    </source>
</evidence>
<dbReference type="WBParaSite" id="Hba_14723">
    <property type="protein sequence ID" value="Hba_14723"/>
    <property type="gene ID" value="Hba_14723"/>
</dbReference>
<evidence type="ECO:0000256" key="1">
    <source>
        <dbReference type="SAM" id="Phobius"/>
    </source>
</evidence>
<dbReference type="AlphaFoldDB" id="A0A1I7XBI6"/>
<dbReference type="Proteomes" id="UP000095283">
    <property type="component" value="Unplaced"/>
</dbReference>
<keyword evidence="1" id="KW-0812">Transmembrane</keyword>
<proteinExistence type="predicted"/>
<accession>A0A1I7XBI6</accession>
<feature type="transmembrane region" description="Helical" evidence="1">
    <location>
        <begin position="47"/>
        <end position="64"/>
    </location>
</feature>
<organism evidence="2 3">
    <name type="scientific">Heterorhabditis bacteriophora</name>
    <name type="common">Entomopathogenic nematode worm</name>
    <dbReference type="NCBI Taxonomy" id="37862"/>
    <lineage>
        <taxon>Eukaryota</taxon>
        <taxon>Metazoa</taxon>
        <taxon>Ecdysozoa</taxon>
        <taxon>Nematoda</taxon>
        <taxon>Chromadorea</taxon>
        <taxon>Rhabditida</taxon>
        <taxon>Rhabditina</taxon>
        <taxon>Rhabditomorpha</taxon>
        <taxon>Strongyloidea</taxon>
        <taxon>Heterorhabditidae</taxon>
        <taxon>Heterorhabditis</taxon>
    </lineage>
</organism>
<name>A0A1I7XBI6_HETBA</name>
<sequence>MNLLFFLLGELQSSAALVPILGLFIIRSFLVPADAMCQDSDKDVCELMLFLFPAIFVFLIRIHLL</sequence>
<keyword evidence="1" id="KW-0472">Membrane</keyword>
<reference evidence="3" key="1">
    <citation type="submission" date="2016-11" db="UniProtKB">
        <authorList>
            <consortium name="WormBaseParasite"/>
        </authorList>
    </citation>
    <scope>IDENTIFICATION</scope>
</reference>
<feature type="transmembrane region" description="Helical" evidence="1">
    <location>
        <begin position="6"/>
        <end position="26"/>
    </location>
</feature>